<gene>
    <name evidence="3" type="ORF">NDI79_05585</name>
</gene>
<evidence type="ECO:0000256" key="1">
    <source>
        <dbReference type="SAM" id="MobiDB-lite"/>
    </source>
</evidence>
<sequence length="85" mass="8694">MDAGSGDDVWGASEYKSKPEVKDDTPGSDSSSLTALGYGGGGPDGGEAATDSRTALLKSVLSKVAVTLVAFVVAVLLLVFLWQFI</sequence>
<proteinExistence type="predicted"/>
<reference evidence="3 4" key="1">
    <citation type="submission" date="2022-06" db="EMBL/GenBank/DDBJ databases">
        <title>Halogeometricum sp. a new haloarchaeum isolate from saline soil.</title>
        <authorList>
            <person name="Strakova D."/>
            <person name="Galisteo C."/>
            <person name="Sanchez-Porro C."/>
            <person name="Ventosa A."/>
        </authorList>
    </citation>
    <scope>NUCLEOTIDE SEQUENCE [LARGE SCALE GENOMIC DNA]</scope>
    <source>
        <strain evidence="4">S3BR25-2</strain>
    </source>
</reference>
<dbReference type="RefSeq" id="WP_310927458.1">
    <property type="nucleotide sequence ID" value="NZ_JAMQOQ010000001.1"/>
</dbReference>
<protein>
    <submittedName>
        <fullName evidence="3">Uncharacterized protein</fullName>
    </submittedName>
</protein>
<keyword evidence="2" id="KW-0812">Transmembrane</keyword>
<evidence type="ECO:0000313" key="4">
    <source>
        <dbReference type="Proteomes" id="UP001254813"/>
    </source>
</evidence>
<evidence type="ECO:0000256" key="2">
    <source>
        <dbReference type="SAM" id="Phobius"/>
    </source>
</evidence>
<keyword evidence="4" id="KW-1185">Reference proteome</keyword>
<feature type="compositionally biased region" description="Basic and acidic residues" evidence="1">
    <location>
        <begin position="15"/>
        <end position="25"/>
    </location>
</feature>
<keyword evidence="2" id="KW-1133">Transmembrane helix</keyword>
<feature type="region of interest" description="Disordered" evidence="1">
    <location>
        <begin position="1"/>
        <end position="49"/>
    </location>
</feature>
<dbReference type="EMBL" id="JAMQOQ010000001">
    <property type="protein sequence ID" value="MDS0293647.1"/>
    <property type="molecule type" value="Genomic_DNA"/>
</dbReference>
<evidence type="ECO:0000313" key="3">
    <source>
        <dbReference type="EMBL" id="MDS0293647.1"/>
    </source>
</evidence>
<name>A0ABU2FYQ1_9EURY</name>
<accession>A0ABU2FYQ1</accession>
<keyword evidence="2" id="KW-0472">Membrane</keyword>
<dbReference type="Proteomes" id="UP001254813">
    <property type="component" value="Unassembled WGS sequence"/>
</dbReference>
<organism evidence="3 4">
    <name type="scientific">Halogeometricum luteum</name>
    <dbReference type="NCBI Taxonomy" id="2950537"/>
    <lineage>
        <taxon>Archaea</taxon>
        <taxon>Methanobacteriati</taxon>
        <taxon>Methanobacteriota</taxon>
        <taxon>Stenosarchaea group</taxon>
        <taxon>Halobacteria</taxon>
        <taxon>Halobacteriales</taxon>
        <taxon>Haloferacaceae</taxon>
        <taxon>Halogeometricum</taxon>
    </lineage>
</organism>
<feature type="transmembrane region" description="Helical" evidence="2">
    <location>
        <begin position="60"/>
        <end position="82"/>
    </location>
</feature>
<comment type="caution">
    <text evidence="3">The sequence shown here is derived from an EMBL/GenBank/DDBJ whole genome shotgun (WGS) entry which is preliminary data.</text>
</comment>